<proteinExistence type="predicted"/>
<name>A0A423VUW7_CYTCH</name>
<evidence type="ECO:0000313" key="3">
    <source>
        <dbReference type="Proteomes" id="UP000284375"/>
    </source>
</evidence>
<keyword evidence="1" id="KW-1133">Transmembrane helix</keyword>
<dbReference type="OrthoDB" id="5428081at2759"/>
<comment type="caution">
    <text evidence="2">The sequence shown here is derived from an EMBL/GenBank/DDBJ whole genome shotgun (WGS) entry which is preliminary data.</text>
</comment>
<sequence>MFRRALPPTALKGIRHASTGSRYKTIHSMVLTGAVALITISGVMTGAWLSMDNDPAKQMKKKAVQEITIDDRIAILEDRRSALVTMKMPLERKLEDLRTRMQAKNEREEQQGGR</sequence>
<dbReference type="Proteomes" id="UP000284375">
    <property type="component" value="Unassembled WGS sequence"/>
</dbReference>
<reference evidence="2 3" key="1">
    <citation type="submission" date="2015-09" db="EMBL/GenBank/DDBJ databases">
        <title>Host preference determinants of Valsa canker pathogens revealed by comparative genomics.</title>
        <authorList>
            <person name="Yin Z."/>
            <person name="Huang L."/>
        </authorList>
    </citation>
    <scope>NUCLEOTIDE SEQUENCE [LARGE SCALE GENOMIC DNA]</scope>
    <source>
        <strain evidence="2 3">YSFL</strain>
    </source>
</reference>
<feature type="transmembrane region" description="Helical" evidence="1">
    <location>
        <begin position="29"/>
        <end position="51"/>
    </location>
</feature>
<keyword evidence="1" id="KW-0472">Membrane</keyword>
<accession>A0A423VUW7</accession>
<keyword evidence="1" id="KW-0812">Transmembrane</keyword>
<organism evidence="2 3">
    <name type="scientific">Cytospora chrysosperma</name>
    <name type="common">Cytospora canker fungus</name>
    <name type="synonym">Sphaeria chrysosperma</name>
    <dbReference type="NCBI Taxonomy" id="252740"/>
    <lineage>
        <taxon>Eukaryota</taxon>
        <taxon>Fungi</taxon>
        <taxon>Dikarya</taxon>
        <taxon>Ascomycota</taxon>
        <taxon>Pezizomycotina</taxon>
        <taxon>Sordariomycetes</taxon>
        <taxon>Sordariomycetidae</taxon>
        <taxon>Diaporthales</taxon>
        <taxon>Cytosporaceae</taxon>
        <taxon>Cytospora</taxon>
    </lineage>
</organism>
<dbReference type="EMBL" id="LJZO01000026">
    <property type="protein sequence ID" value="ROV94874.1"/>
    <property type="molecule type" value="Genomic_DNA"/>
</dbReference>
<protein>
    <submittedName>
        <fullName evidence="2">Uncharacterized protein</fullName>
    </submittedName>
</protein>
<keyword evidence="3" id="KW-1185">Reference proteome</keyword>
<evidence type="ECO:0000256" key="1">
    <source>
        <dbReference type="SAM" id="Phobius"/>
    </source>
</evidence>
<dbReference type="AlphaFoldDB" id="A0A423VUW7"/>
<evidence type="ECO:0000313" key="2">
    <source>
        <dbReference type="EMBL" id="ROV94874.1"/>
    </source>
</evidence>
<gene>
    <name evidence="2" type="ORF">VSDG_07104</name>
</gene>